<protein>
    <submittedName>
        <fullName evidence="2">Uncharacterized protein</fullName>
    </submittedName>
</protein>
<dbReference type="EnsemblMetazoa" id="GPPI044643-RA">
    <property type="protein sequence ID" value="GPPI044643-PA"/>
    <property type="gene ID" value="GPPI044643"/>
</dbReference>
<accession>A0A1B0BYY1</accession>
<reference evidence="2" key="2">
    <citation type="submission" date="2020-05" db="UniProtKB">
        <authorList>
            <consortium name="EnsemblMetazoa"/>
        </authorList>
    </citation>
    <scope>IDENTIFICATION</scope>
    <source>
        <strain evidence="2">IAEA</strain>
    </source>
</reference>
<dbReference type="Proteomes" id="UP000092460">
    <property type="component" value="Unassembled WGS sequence"/>
</dbReference>
<keyword evidence="1" id="KW-1133">Transmembrane helix</keyword>
<dbReference type="AlphaFoldDB" id="A0A1B0BYY1"/>
<organism evidence="2 3">
    <name type="scientific">Glossina palpalis gambiensis</name>
    <dbReference type="NCBI Taxonomy" id="67801"/>
    <lineage>
        <taxon>Eukaryota</taxon>
        <taxon>Metazoa</taxon>
        <taxon>Ecdysozoa</taxon>
        <taxon>Arthropoda</taxon>
        <taxon>Hexapoda</taxon>
        <taxon>Insecta</taxon>
        <taxon>Pterygota</taxon>
        <taxon>Neoptera</taxon>
        <taxon>Endopterygota</taxon>
        <taxon>Diptera</taxon>
        <taxon>Brachycera</taxon>
        <taxon>Muscomorpha</taxon>
        <taxon>Hippoboscoidea</taxon>
        <taxon>Glossinidae</taxon>
        <taxon>Glossina</taxon>
    </lineage>
</organism>
<proteinExistence type="predicted"/>
<feature type="transmembrane region" description="Helical" evidence="1">
    <location>
        <begin position="21"/>
        <end position="40"/>
    </location>
</feature>
<dbReference type="EMBL" id="JXJN01022889">
    <property type="status" value="NOT_ANNOTATED_CDS"/>
    <property type="molecule type" value="Genomic_DNA"/>
</dbReference>
<evidence type="ECO:0000256" key="1">
    <source>
        <dbReference type="SAM" id="Phobius"/>
    </source>
</evidence>
<sequence>MLKKARCSLGRFMDDHAVVNLSIALFIFYLKLVTNIYGLLEDVKQCQVFHFSKVYSNFVIVTGFLECNA</sequence>
<evidence type="ECO:0000313" key="3">
    <source>
        <dbReference type="Proteomes" id="UP000092460"/>
    </source>
</evidence>
<reference evidence="3" key="1">
    <citation type="submission" date="2015-01" db="EMBL/GenBank/DDBJ databases">
        <authorList>
            <person name="Aksoy S."/>
            <person name="Warren W."/>
            <person name="Wilson R.K."/>
        </authorList>
    </citation>
    <scope>NUCLEOTIDE SEQUENCE [LARGE SCALE GENOMIC DNA]</scope>
    <source>
        <strain evidence="3">IAEA</strain>
    </source>
</reference>
<keyword evidence="3" id="KW-1185">Reference proteome</keyword>
<keyword evidence="1" id="KW-0812">Transmembrane</keyword>
<keyword evidence="1" id="KW-0472">Membrane</keyword>
<dbReference type="VEuPathDB" id="VectorBase:GPPI044643"/>
<evidence type="ECO:0000313" key="2">
    <source>
        <dbReference type="EnsemblMetazoa" id="GPPI044643-PA"/>
    </source>
</evidence>
<name>A0A1B0BYY1_9MUSC</name>